<keyword evidence="6" id="KW-0472">Membrane</keyword>
<sequence length="878" mass="89868">MIQAIGLTSLPRRHQLKPAVDDLTFEARPGRVTVLHGPGGSGKTTALRLMLQLQAGRGTALFRGRPVHRITNLAREVGVLFGEVNGHPGRTARGHLRMLAAAAGVPAGRADDVLDVVGLSGLADQRMGMLSRGMDRRLGMACALLGDPHTLILDEPANGLSPRETAWLYSLLRGYAHQGGAVLVTSHLSEEAAGLADRVISVDSGRLIADQGVADFVRTRLRPRVAVRTPYAERLVAVLTQEGRKAGKDRDNGPLKVVREGGTRVSVYGSSCAEVGEYAHRNGILIHQLTDESGDTGDAHVPGPLERADGRGPSRSEAGPVPAAAASAQAHAGTEAADEAFAPTSPPGAPEPDSAGTPVEPEPTTNPVLLELEELTELEDPAADEDAAPDSRPGTVSSEQPPPHHGTDHRPRPEPGDDPGTEPEPVLVSSPAAAPASATTSASGLTGPASMRAASGDETPPHGLDARPGTASEADPETIASEAPTVRLSESPLDGPPDAPSAELRTDSRTDPETEPSADAVTDSSEPGRSSSGTVSIGPGIVLKPLADPDLRAKSTPAKSTSSEATSAKSSSRESASAWTPNRPPARAAAELPPQLHAVARPGPAAPLRYELCRLISIRSTWTAMVLTLVVALCVGLVMARTGAGLPAGSGGSLTPAVRLLAGWPAGGVFFLPPAALAAGLLGAFAFGEEFRYPALAPARSPVPRRLSLLAAKLAVSATLALLLSVAVAVVNAAGVTLLFGSEALSLPSDTTPVADGSWQLHIAAVFAFAVGCAWAGVLAAGVFRSGVVGTAVVVTVPLLLAPVVRTFLGGAPGPGRSAEGLPGRLEAALLVPWPPGTEDWVAAVLELASQPVGSALALSLTVLLAGYVVTVLNSKVR</sequence>
<dbReference type="GO" id="GO:0005524">
    <property type="term" value="F:ATP binding"/>
    <property type="evidence" value="ECO:0007669"/>
    <property type="project" value="UniProtKB-KW"/>
</dbReference>
<organism evidence="8 9">
    <name type="scientific">Streptomyces abyssalis</name>
    <dbReference type="NCBI Taxonomy" id="933944"/>
    <lineage>
        <taxon>Bacteria</taxon>
        <taxon>Bacillati</taxon>
        <taxon>Actinomycetota</taxon>
        <taxon>Actinomycetes</taxon>
        <taxon>Kitasatosporales</taxon>
        <taxon>Streptomycetaceae</taxon>
        <taxon>Streptomyces</taxon>
    </lineage>
</organism>
<dbReference type="PROSITE" id="PS50893">
    <property type="entry name" value="ABC_TRANSPORTER_2"/>
    <property type="match status" value="1"/>
</dbReference>
<dbReference type="Proteomes" id="UP000176087">
    <property type="component" value="Unassembled WGS sequence"/>
</dbReference>
<keyword evidence="6" id="KW-1133">Transmembrane helix</keyword>
<name>A0A1E7JHT3_9ACTN</name>
<keyword evidence="2" id="KW-0813">Transport</keyword>
<evidence type="ECO:0000256" key="6">
    <source>
        <dbReference type="SAM" id="Phobius"/>
    </source>
</evidence>
<feature type="compositionally biased region" description="Low complexity" evidence="5">
    <location>
        <begin position="554"/>
        <end position="588"/>
    </location>
</feature>
<feature type="compositionally biased region" description="Polar residues" evidence="5">
    <location>
        <begin position="522"/>
        <end position="535"/>
    </location>
</feature>
<feature type="compositionally biased region" description="Low complexity" evidence="5">
    <location>
        <begin position="423"/>
        <end position="450"/>
    </location>
</feature>
<feature type="region of interest" description="Disordered" evidence="5">
    <location>
        <begin position="291"/>
        <end position="365"/>
    </location>
</feature>
<feature type="transmembrane region" description="Helical" evidence="6">
    <location>
        <begin position="709"/>
        <end position="739"/>
    </location>
</feature>
<dbReference type="STRING" id="933944.AN215_27085"/>
<evidence type="ECO:0000256" key="5">
    <source>
        <dbReference type="SAM" id="MobiDB-lite"/>
    </source>
</evidence>
<evidence type="ECO:0000313" key="8">
    <source>
        <dbReference type="EMBL" id="OEU86010.1"/>
    </source>
</evidence>
<feature type="compositionally biased region" description="Acidic residues" evidence="5">
    <location>
        <begin position="379"/>
        <end position="388"/>
    </location>
</feature>
<gene>
    <name evidence="8" type="ORF">AN215_27085</name>
</gene>
<feature type="compositionally biased region" description="Low complexity" evidence="5">
    <location>
        <begin position="316"/>
        <end position="335"/>
    </location>
</feature>
<feature type="compositionally biased region" description="Basic and acidic residues" evidence="5">
    <location>
        <begin position="405"/>
        <end position="415"/>
    </location>
</feature>
<proteinExistence type="inferred from homology"/>
<feature type="region of interest" description="Disordered" evidence="5">
    <location>
        <begin position="379"/>
        <end position="588"/>
    </location>
</feature>
<reference evidence="8 9" key="1">
    <citation type="journal article" date="2016" name="Front. Microbiol.">
        <title>Comparative Genomics Analysis of Streptomyces Species Reveals Their Adaptation to the Marine Environment and Their Diversity at the Genomic Level.</title>
        <authorList>
            <person name="Tian X."/>
            <person name="Zhang Z."/>
            <person name="Yang T."/>
            <person name="Chen M."/>
            <person name="Li J."/>
            <person name="Chen F."/>
            <person name="Yang J."/>
            <person name="Li W."/>
            <person name="Zhang B."/>
            <person name="Zhang Z."/>
            <person name="Wu J."/>
            <person name="Zhang C."/>
            <person name="Long L."/>
            <person name="Xiao J."/>
        </authorList>
    </citation>
    <scope>NUCLEOTIDE SEQUENCE [LARGE SCALE GENOMIC DNA]</scope>
    <source>
        <strain evidence="8 9">SCSIO 10390</strain>
    </source>
</reference>
<dbReference type="PANTHER" id="PTHR43335:SF4">
    <property type="entry name" value="ABC TRANSPORTER, ATP-BINDING PROTEIN"/>
    <property type="match status" value="1"/>
</dbReference>
<keyword evidence="9" id="KW-1185">Reference proteome</keyword>
<feature type="transmembrane region" description="Helical" evidence="6">
    <location>
        <begin position="788"/>
        <end position="809"/>
    </location>
</feature>
<evidence type="ECO:0000256" key="2">
    <source>
        <dbReference type="ARBA" id="ARBA00022448"/>
    </source>
</evidence>
<dbReference type="AlphaFoldDB" id="A0A1E7JHT3"/>
<feature type="transmembrane region" description="Helical" evidence="6">
    <location>
        <begin position="664"/>
        <end position="688"/>
    </location>
</feature>
<keyword evidence="3" id="KW-0547">Nucleotide-binding</keyword>
<dbReference type="EMBL" id="LJGT01000041">
    <property type="protein sequence ID" value="OEU86010.1"/>
    <property type="molecule type" value="Genomic_DNA"/>
</dbReference>
<feature type="transmembrane region" description="Helical" evidence="6">
    <location>
        <begin position="853"/>
        <end position="873"/>
    </location>
</feature>
<evidence type="ECO:0000313" key="9">
    <source>
        <dbReference type="Proteomes" id="UP000176087"/>
    </source>
</evidence>
<dbReference type="PATRIC" id="fig|933944.5.peg.3875"/>
<dbReference type="Pfam" id="PF00005">
    <property type="entry name" value="ABC_tran"/>
    <property type="match status" value="1"/>
</dbReference>
<feature type="transmembrane region" description="Helical" evidence="6">
    <location>
        <begin position="759"/>
        <end position="781"/>
    </location>
</feature>
<accession>A0A1E7JHT3</accession>
<dbReference type="OrthoDB" id="9804819at2"/>
<dbReference type="RefSeq" id="WP_070010581.1">
    <property type="nucleotide sequence ID" value="NZ_LJGS01000039.1"/>
</dbReference>
<dbReference type="Gene3D" id="3.40.50.300">
    <property type="entry name" value="P-loop containing nucleotide triphosphate hydrolases"/>
    <property type="match status" value="1"/>
</dbReference>
<dbReference type="SMART" id="SM00382">
    <property type="entry name" value="AAA"/>
    <property type="match status" value="1"/>
</dbReference>
<comment type="caution">
    <text evidence="8">The sequence shown here is derived from an EMBL/GenBank/DDBJ whole genome shotgun (WGS) entry which is preliminary data.</text>
</comment>
<dbReference type="InterPro" id="IPR027417">
    <property type="entry name" value="P-loop_NTPase"/>
</dbReference>
<protein>
    <recommendedName>
        <fullName evidence="7">ABC transporter domain-containing protein</fullName>
    </recommendedName>
</protein>
<evidence type="ECO:0000259" key="7">
    <source>
        <dbReference type="PROSITE" id="PS50893"/>
    </source>
</evidence>
<feature type="domain" description="ABC transporter" evidence="7">
    <location>
        <begin position="5"/>
        <end position="229"/>
    </location>
</feature>
<keyword evidence="6" id="KW-0812">Transmembrane</keyword>
<dbReference type="InterPro" id="IPR003593">
    <property type="entry name" value="AAA+_ATPase"/>
</dbReference>
<dbReference type="PANTHER" id="PTHR43335">
    <property type="entry name" value="ABC TRANSPORTER, ATP-BINDING PROTEIN"/>
    <property type="match status" value="1"/>
</dbReference>
<evidence type="ECO:0000256" key="3">
    <source>
        <dbReference type="ARBA" id="ARBA00022741"/>
    </source>
</evidence>
<keyword evidence="4" id="KW-0067">ATP-binding</keyword>
<comment type="similarity">
    <text evidence="1">Belongs to the ABC transporter superfamily.</text>
</comment>
<evidence type="ECO:0000256" key="1">
    <source>
        <dbReference type="ARBA" id="ARBA00005417"/>
    </source>
</evidence>
<dbReference type="GO" id="GO:0016887">
    <property type="term" value="F:ATP hydrolysis activity"/>
    <property type="evidence" value="ECO:0007669"/>
    <property type="project" value="InterPro"/>
</dbReference>
<dbReference type="SUPFAM" id="SSF52540">
    <property type="entry name" value="P-loop containing nucleoside triphosphate hydrolases"/>
    <property type="match status" value="1"/>
</dbReference>
<evidence type="ECO:0000256" key="4">
    <source>
        <dbReference type="ARBA" id="ARBA00022840"/>
    </source>
</evidence>
<dbReference type="InterPro" id="IPR003439">
    <property type="entry name" value="ABC_transporter-like_ATP-bd"/>
</dbReference>